<dbReference type="AlphaFoldDB" id="A0A0L6V017"/>
<evidence type="ECO:0000259" key="2">
    <source>
        <dbReference type="Pfam" id="PF22936"/>
    </source>
</evidence>
<comment type="caution">
    <text evidence="3">The sequence shown here is derived from an EMBL/GenBank/DDBJ whole genome shotgun (WGS) entry which is preliminary data.</text>
</comment>
<evidence type="ECO:0000256" key="1">
    <source>
        <dbReference type="SAM" id="MobiDB-lite"/>
    </source>
</evidence>
<organism evidence="3 4">
    <name type="scientific">Puccinia sorghi</name>
    <dbReference type="NCBI Taxonomy" id="27349"/>
    <lineage>
        <taxon>Eukaryota</taxon>
        <taxon>Fungi</taxon>
        <taxon>Dikarya</taxon>
        <taxon>Basidiomycota</taxon>
        <taxon>Pucciniomycotina</taxon>
        <taxon>Pucciniomycetes</taxon>
        <taxon>Pucciniales</taxon>
        <taxon>Pucciniaceae</taxon>
        <taxon>Puccinia</taxon>
    </lineage>
</organism>
<dbReference type="Pfam" id="PF22936">
    <property type="entry name" value="Pol_BBD"/>
    <property type="match status" value="1"/>
</dbReference>
<feature type="domain" description="Retrovirus-related Pol polyprotein from transposon TNT 1-94-like beta-barrel" evidence="2">
    <location>
        <begin position="293"/>
        <end position="370"/>
    </location>
</feature>
<dbReference type="PANTHER" id="PTHR47481">
    <property type="match status" value="1"/>
</dbReference>
<dbReference type="Pfam" id="PF14223">
    <property type="entry name" value="Retrotran_gag_2"/>
    <property type="match status" value="1"/>
</dbReference>
<sequence>MSDGKNLPVLTATNFSAWKIKVQGYCMQHGLYRFLTNPTAPSDPAKIEDWKENRIRVTGILYQCIGETNHQRFVKTENAEDPHAIWEALTGYYESNSVQNQSLVYQDFLALSYKSSLATFLDDLDARLSSLSAVGLIVGTPEKADIKESLLAEHILSKLPSEFAAAKEILYQKRPLTVAIIREFLDTKRRDASATSSNITVKQESALKAKSSSTKPSGEKNYPQCAPGWHNPATTGHTEEECRMKRKPKSKAKAATLSQPDSDSDTSSISTGASGFVCIRKALSAVVSKDTCFLDSGASHHMFSDKSKFHQYKSRSTLIELADGNTLESVGEGFVHLASKNGAPIKLKALHVPDLAGTLISFGRLFAKGCNVVRTGDFTFDMVNNGSILLSAEVVGGTCNVELAEVPQGPLDTQAKRL</sequence>
<dbReference type="PANTHER" id="PTHR47481:SF7">
    <property type="entry name" value="CCHC-TYPE DOMAIN-CONTAINING PROTEIN"/>
    <property type="match status" value="1"/>
</dbReference>
<evidence type="ECO:0000313" key="4">
    <source>
        <dbReference type="Proteomes" id="UP000037035"/>
    </source>
</evidence>
<accession>A0A0L6V017</accession>
<feature type="compositionally biased region" description="Low complexity" evidence="1">
    <location>
        <begin position="256"/>
        <end position="269"/>
    </location>
</feature>
<feature type="region of interest" description="Disordered" evidence="1">
    <location>
        <begin position="204"/>
        <end position="269"/>
    </location>
</feature>
<proteinExistence type="predicted"/>
<name>A0A0L6V017_9BASI</name>
<gene>
    <name evidence="3" type="ORF">VP01_3043g1</name>
</gene>
<dbReference type="EMBL" id="LAVV01007995">
    <property type="protein sequence ID" value="KNZ54099.1"/>
    <property type="molecule type" value="Genomic_DNA"/>
</dbReference>
<reference evidence="3 4" key="1">
    <citation type="submission" date="2015-08" db="EMBL/GenBank/DDBJ databases">
        <title>Next Generation Sequencing and Analysis of the Genome of Puccinia sorghi L Schw, the Causal Agent of Maize Common Rust.</title>
        <authorList>
            <person name="Rochi L."/>
            <person name="Burguener G."/>
            <person name="Darino M."/>
            <person name="Turjanski A."/>
            <person name="Kreff E."/>
            <person name="Dieguez M.J."/>
            <person name="Sacco F."/>
        </authorList>
    </citation>
    <scope>NUCLEOTIDE SEQUENCE [LARGE SCALE GENOMIC DNA]</scope>
    <source>
        <strain evidence="3 4">RO10H11247</strain>
    </source>
</reference>
<evidence type="ECO:0000313" key="3">
    <source>
        <dbReference type="EMBL" id="KNZ54099.1"/>
    </source>
</evidence>
<dbReference type="OrthoDB" id="2504515at2759"/>
<protein>
    <recommendedName>
        <fullName evidence="2">Retrovirus-related Pol polyprotein from transposon TNT 1-94-like beta-barrel domain-containing protein</fullName>
    </recommendedName>
</protein>
<dbReference type="InterPro" id="IPR054722">
    <property type="entry name" value="PolX-like_BBD"/>
</dbReference>
<dbReference type="Proteomes" id="UP000037035">
    <property type="component" value="Unassembled WGS sequence"/>
</dbReference>
<dbReference type="VEuPathDB" id="FungiDB:VP01_3043g1"/>
<keyword evidence="4" id="KW-1185">Reference proteome</keyword>